<dbReference type="OrthoDB" id="1442531at2"/>
<dbReference type="PROSITE" id="PS51257">
    <property type="entry name" value="PROKAR_LIPOPROTEIN"/>
    <property type="match status" value="1"/>
</dbReference>
<feature type="signal peptide" evidence="1">
    <location>
        <begin position="1"/>
        <end position="22"/>
    </location>
</feature>
<dbReference type="EMBL" id="CP040749">
    <property type="protein sequence ID" value="QCX40595.1"/>
    <property type="molecule type" value="Genomic_DNA"/>
</dbReference>
<dbReference type="RefSeq" id="WP_138951731.1">
    <property type="nucleotide sequence ID" value="NZ_CP040749.1"/>
</dbReference>
<dbReference type="AlphaFoldDB" id="A0A5B7TUT6"/>
<feature type="chain" id="PRO_5022763965" description="DUF4595 domain-containing protein" evidence="1">
    <location>
        <begin position="23"/>
        <end position="279"/>
    </location>
</feature>
<sequence>MIKSIYFLLLILLNTITFSCSSEDNSESEEIELTQNKLVKIEKVNDTFKANYTYNSENRLKNWTGTQPNFSYEIELVYDANKKIIENHYQETGSRTYTSDTYFKYNNDNNLISYDDVNLTYNGHVITATGTIEGHQNATIELETNNVGLITKLTENDNYTVFDYNLDGNLTIAKNYNNNDILLSTYTIEYDQNINPFYGQMKSIYVERFIEFFYPFEGIYIGGFEGYSFPFQKNNIISISENSTEFVSYNYTYDTENYPLNVNENYSTDIYEFNIAYYD</sequence>
<evidence type="ECO:0008006" key="4">
    <source>
        <dbReference type="Google" id="ProtNLM"/>
    </source>
</evidence>
<proteinExistence type="predicted"/>
<evidence type="ECO:0000256" key="1">
    <source>
        <dbReference type="SAM" id="SignalP"/>
    </source>
</evidence>
<gene>
    <name evidence="2" type="ORF">FF125_19925</name>
</gene>
<protein>
    <recommendedName>
        <fullName evidence="4">DUF4595 domain-containing protein</fullName>
    </recommendedName>
</protein>
<evidence type="ECO:0000313" key="3">
    <source>
        <dbReference type="Proteomes" id="UP000306229"/>
    </source>
</evidence>
<accession>A0A5B7TUT6</accession>
<dbReference type="Proteomes" id="UP000306229">
    <property type="component" value="Chromosome"/>
</dbReference>
<organism evidence="2 3">
    <name type="scientific">Aureibaculum algae</name>
    <dbReference type="NCBI Taxonomy" id="2584122"/>
    <lineage>
        <taxon>Bacteria</taxon>
        <taxon>Pseudomonadati</taxon>
        <taxon>Bacteroidota</taxon>
        <taxon>Flavobacteriia</taxon>
        <taxon>Flavobacteriales</taxon>
        <taxon>Flavobacteriaceae</taxon>
        <taxon>Aureibaculum</taxon>
    </lineage>
</organism>
<keyword evidence="1" id="KW-0732">Signal</keyword>
<dbReference type="KEGG" id="fbe:FF125_19925"/>
<keyword evidence="3" id="KW-1185">Reference proteome</keyword>
<evidence type="ECO:0000313" key="2">
    <source>
        <dbReference type="EMBL" id="QCX40595.1"/>
    </source>
</evidence>
<name>A0A5B7TUT6_9FLAO</name>
<reference evidence="2 3" key="1">
    <citation type="submission" date="2019-05" db="EMBL/GenBank/DDBJ databases">
        <title>Algicella ahnfeltiae gen. nov., sp. nov., a novel marine bacterium of the family Flavobacteriaceae isolated from a red alga.</title>
        <authorList>
            <person name="Nedashkovskaya O.I."/>
            <person name="Kukhlevskiy A.D."/>
            <person name="Kim S.-G."/>
            <person name="Zhukova N.V."/>
            <person name="Mikhailov V.V."/>
        </authorList>
    </citation>
    <scope>NUCLEOTIDE SEQUENCE [LARGE SCALE GENOMIC DNA]</scope>
    <source>
        <strain evidence="2 3">10Alg115</strain>
    </source>
</reference>